<comment type="caution">
    <text evidence="2">The sequence shown here is derived from an EMBL/GenBank/DDBJ whole genome shotgun (WGS) entry which is preliminary data.</text>
</comment>
<keyword evidence="1" id="KW-1133">Transmembrane helix</keyword>
<reference evidence="2 3" key="1">
    <citation type="submission" date="2021-01" db="EMBL/GenBank/DDBJ databases">
        <title>Whole genome shotgun sequence of Actinoplanes humidus NBRC 14915.</title>
        <authorList>
            <person name="Komaki H."/>
            <person name="Tamura T."/>
        </authorList>
    </citation>
    <scope>NUCLEOTIDE SEQUENCE [LARGE SCALE GENOMIC DNA]</scope>
    <source>
        <strain evidence="2 3">NBRC 14915</strain>
    </source>
</reference>
<keyword evidence="1" id="KW-0472">Membrane</keyword>
<feature type="transmembrane region" description="Helical" evidence="1">
    <location>
        <begin position="37"/>
        <end position="60"/>
    </location>
</feature>
<evidence type="ECO:0000256" key="1">
    <source>
        <dbReference type="SAM" id="Phobius"/>
    </source>
</evidence>
<name>A0ABQ3ZUJ6_9ACTN</name>
<keyword evidence="1" id="KW-0812">Transmembrane</keyword>
<sequence length="72" mass="7037">MSPSPTSISTSATVPEALAILALGAAGVVADGFGTGLLCALAAAIMFGVWRAVAILAVLATQTDPPPTTDEP</sequence>
<dbReference type="RefSeq" id="WP_203839366.1">
    <property type="nucleotide sequence ID" value="NZ_BAAATV010000012.1"/>
</dbReference>
<evidence type="ECO:0000313" key="3">
    <source>
        <dbReference type="Proteomes" id="UP000603200"/>
    </source>
</evidence>
<gene>
    <name evidence="2" type="ORF">Ahu01nite_053790</name>
</gene>
<keyword evidence="3" id="KW-1185">Reference proteome</keyword>
<dbReference type="Proteomes" id="UP000603200">
    <property type="component" value="Unassembled WGS sequence"/>
</dbReference>
<proteinExistence type="predicted"/>
<protein>
    <submittedName>
        <fullName evidence="2">Uncharacterized protein</fullName>
    </submittedName>
</protein>
<organism evidence="2 3">
    <name type="scientific">Winogradskya humida</name>
    <dbReference type="NCBI Taxonomy" id="113566"/>
    <lineage>
        <taxon>Bacteria</taxon>
        <taxon>Bacillati</taxon>
        <taxon>Actinomycetota</taxon>
        <taxon>Actinomycetes</taxon>
        <taxon>Micromonosporales</taxon>
        <taxon>Micromonosporaceae</taxon>
        <taxon>Winogradskya</taxon>
    </lineage>
</organism>
<feature type="transmembrane region" description="Helical" evidence="1">
    <location>
        <begin position="12"/>
        <end position="30"/>
    </location>
</feature>
<evidence type="ECO:0000313" key="2">
    <source>
        <dbReference type="EMBL" id="GIE22277.1"/>
    </source>
</evidence>
<accession>A0ABQ3ZUJ6</accession>
<dbReference type="EMBL" id="BOMN01000070">
    <property type="protein sequence ID" value="GIE22277.1"/>
    <property type="molecule type" value="Genomic_DNA"/>
</dbReference>